<dbReference type="AlphaFoldDB" id="A0A8S3ETF0"/>
<feature type="non-terminal residue" evidence="1">
    <location>
        <position position="1"/>
    </location>
</feature>
<gene>
    <name evidence="1" type="ORF">BYL167_LOCUS62334</name>
    <name evidence="2" type="ORF">GIL414_LOCUS70777</name>
</gene>
<dbReference type="Proteomes" id="UP000681720">
    <property type="component" value="Unassembled WGS sequence"/>
</dbReference>
<dbReference type="EMBL" id="CAJOBH010234409">
    <property type="protein sequence ID" value="CAF5084362.1"/>
    <property type="molecule type" value="Genomic_DNA"/>
</dbReference>
<protein>
    <submittedName>
        <fullName evidence="1">Uncharacterized protein</fullName>
    </submittedName>
</protein>
<accession>A0A8S3ETF0</accession>
<organism evidence="1 3">
    <name type="scientific">Rotaria magnacalcarata</name>
    <dbReference type="NCBI Taxonomy" id="392030"/>
    <lineage>
        <taxon>Eukaryota</taxon>
        <taxon>Metazoa</taxon>
        <taxon>Spiralia</taxon>
        <taxon>Gnathifera</taxon>
        <taxon>Rotifera</taxon>
        <taxon>Eurotatoria</taxon>
        <taxon>Bdelloidea</taxon>
        <taxon>Philodinida</taxon>
        <taxon>Philodinidae</taxon>
        <taxon>Rotaria</taxon>
    </lineage>
</organism>
<reference evidence="1" key="1">
    <citation type="submission" date="2021-02" db="EMBL/GenBank/DDBJ databases">
        <authorList>
            <person name="Nowell W R."/>
        </authorList>
    </citation>
    <scope>NUCLEOTIDE SEQUENCE</scope>
</reference>
<dbReference type="EMBL" id="CAJOBJ010332966">
    <property type="protein sequence ID" value="CAF5185312.1"/>
    <property type="molecule type" value="Genomic_DNA"/>
</dbReference>
<comment type="caution">
    <text evidence="1">The sequence shown here is derived from an EMBL/GenBank/DDBJ whole genome shotgun (WGS) entry which is preliminary data.</text>
</comment>
<evidence type="ECO:0000313" key="3">
    <source>
        <dbReference type="Proteomes" id="UP000681967"/>
    </source>
</evidence>
<name>A0A8S3ETF0_9BILA</name>
<proteinExistence type="predicted"/>
<dbReference type="Proteomes" id="UP000681967">
    <property type="component" value="Unassembled WGS sequence"/>
</dbReference>
<evidence type="ECO:0000313" key="1">
    <source>
        <dbReference type="EMBL" id="CAF5084362.1"/>
    </source>
</evidence>
<sequence length="68" mass="8059">WINDENPIEKAMKSMITRDFQTPLDEEDATARVLDPIIDTYRQINEGKTTDMNIPYGCFLKDYRICDW</sequence>
<evidence type="ECO:0000313" key="2">
    <source>
        <dbReference type="EMBL" id="CAF5185312.1"/>
    </source>
</evidence>